<accession>A0A426V5W4</accession>
<sequence>MRRSHSMKSVKSAQAGSTLIEVLVAALILSIGIMALVGVQGTSSQMAKMAQQRGDASRLAQDYADRVRANIDPNNRQQFIQQVLPIYATPVAYNGNVAAQNIPQGCIGTTTCAPQDVARLDLAEMREQARLLLPNGAFYVTQAAAGAGATAPIVLDVWIIWQTASTKSDDNGTLTGLACPAGAVSANTKNAQCLLTRVML</sequence>
<proteinExistence type="predicted"/>
<dbReference type="InterPro" id="IPR013362">
    <property type="entry name" value="Pilus_4_PilV"/>
</dbReference>
<feature type="transmembrane region" description="Helical" evidence="1">
    <location>
        <begin position="20"/>
        <end position="39"/>
    </location>
</feature>
<evidence type="ECO:0000256" key="1">
    <source>
        <dbReference type="SAM" id="Phobius"/>
    </source>
</evidence>
<dbReference type="NCBIfam" id="TIGR02523">
    <property type="entry name" value="type_IV_pilV"/>
    <property type="match status" value="1"/>
</dbReference>
<dbReference type="InterPro" id="IPR012902">
    <property type="entry name" value="N_methyl_site"/>
</dbReference>
<keyword evidence="3" id="KW-1185">Reference proteome</keyword>
<keyword evidence="1" id="KW-1133">Transmembrane helix</keyword>
<dbReference type="Pfam" id="PF07963">
    <property type="entry name" value="N_methyl"/>
    <property type="match status" value="1"/>
</dbReference>
<comment type="caution">
    <text evidence="2">The sequence shown here is derived from an EMBL/GenBank/DDBJ whole genome shotgun (WGS) entry which is preliminary data.</text>
</comment>
<protein>
    <submittedName>
        <fullName evidence="2">Type IV pilus modification protein PilV</fullName>
    </submittedName>
</protein>
<keyword evidence="1" id="KW-0472">Membrane</keyword>
<gene>
    <name evidence="2" type="primary">pilV</name>
    <name evidence="2" type="ORF">EIP75_21260</name>
</gene>
<evidence type="ECO:0000313" key="3">
    <source>
        <dbReference type="Proteomes" id="UP000269265"/>
    </source>
</evidence>
<dbReference type="EMBL" id="RSED01000025">
    <property type="protein sequence ID" value="RRS02299.1"/>
    <property type="molecule type" value="Genomic_DNA"/>
</dbReference>
<reference evidence="2 3" key="1">
    <citation type="submission" date="2018-12" db="EMBL/GenBank/DDBJ databases">
        <title>The whole draft genome of Aquabacterium sp. SJQ9.</title>
        <authorList>
            <person name="Sun L."/>
            <person name="Gao X."/>
            <person name="Chen W."/>
            <person name="Huang K."/>
        </authorList>
    </citation>
    <scope>NUCLEOTIDE SEQUENCE [LARGE SCALE GENOMIC DNA]</scope>
    <source>
        <strain evidence="2 3">SJQ9</strain>
    </source>
</reference>
<evidence type="ECO:0000313" key="2">
    <source>
        <dbReference type="EMBL" id="RRS02299.1"/>
    </source>
</evidence>
<dbReference type="Proteomes" id="UP000269265">
    <property type="component" value="Unassembled WGS sequence"/>
</dbReference>
<keyword evidence="1" id="KW-0812">Transmembrane</keyword>
<name>A0A426V5W4_9BURK</name>
<organism evidence="2 3">
    <name type="scientific">Aquabacterium soli</name>
    <dbReference type="NCBI Taxonomy" id="2493092"/>
    <lineage>
        <taxon>Bacteria</taxon>
        <taxon>Pseudomonadati</taxon>
        <taxon>Pseudomonadota</taxon>
        <taxon>Betaproteobacteria</taxon>
        <taxon>Burkholderiales</taxon>
        <taxon>Aquabacterium</taxon>
    </lineage>
</organism>
<dbReference type="AlphaFoldDB" id="A0A426V5W4"/>